<feature type="domain" description="YCII-related" evidence="2">
    <location>
        <begin position="30"/>
        <end position="135"/>
    </location>
</feature>
<dbReference type="Pfam" id="PF03795">
    <property type="entry name" value="YCII"/>
    <property type="match status" value="1"/>
</dbReference>
<dbReference type="InterPro" id="IPR011008">
    <property type="entry name" value="Dimeric_a/b-barrel"/>
</dbReference>
<dbReference type="OrthoDB" id="668782at2"/>
<evidence type="ECO:0000259" key="2">
    <source>
        <dbReference type="Pfam" id="PF03795"/>
    </source>
</evidence>
<sequence>MKRFILMGVLVIACTQGFSQQQSDVAKEYMLIVRYRTNAPAPSADVVKTNGQHWGEFIGDLAKSGKLVSGLRPKPTGRTITGQDKTVQESAYMGDKPVVSAFFVVKAASLDEATEIAKQVPIYELGGSVEIREVMNDAK</sequence>
<accession>A0A2T7BF92</accession>
<comment type="caution">
    <text evidence="3">The sequence shown here is derived from an EMBL/GenBank/DDBJ whole genome shotgun (WGS) entry which is preliminary data.</text>
</comment>
<dbReference type="SUPFAM" id="SSF54909">
    <property type="entry name" value="Dimeric alpha+beta barrel"/>
    <property type="match status" value="1"/>
</dbReference>
<gene>
    <name evidence="3" type="ORF">DCC81_11570</name>
</gene>
<keyword evidence="4" id="KW-1185">Reference proteome</keyword>
<dbReference type="Gene3D" id="3.30.70.1060">
    <property type="entry name" value="Dimeric alpha+beta barrel"/>
    <property type="match status" value="1"/>
</dbReference>
<evidence type="ECO:0000313" key="3">
    <source>
        <dbReference type="EMBL" id="PUZ24949.1"/>
    </source>
</evidence>
<evidence type="ECO:0000313" key="4">
    <source>
        <dbReference type="Proteomes" id="UP000244450"/>
    </source>
</evidence>
<proteinExistence type="inferred from homology"/>
<protein>
    <recommendedName>
        <fullName evidence="2">YCII-related domain-containing protein</fullName>
    </recommendedName>
</protein>
<evidence type="ECO:0000256" key="1">
    <source>
        <dbReference type="ARBA" id="ARBA00007689"/>
    </source>
</evidence>
<organism evidence="3 4">
    <name type="scientific">Chitinophaga parva</name>
    <dbReference type="NCBI Taxonomy" id="2169414"/>
    <lineage>
        <taxon>Bacteria</taxon>
        <taxon>Pseudomonadati</taxon>
        <taxon>Bacteroidota</taxon>
        <taxon>Chitinophagia</taxon>
        <taxon>Chitinophagales</taxon>
        <taxon>Chitinophagaceae</taxon>
        <taxon>Chitinophaga</taxon>
    </lineage>
</organism>
<comment type="similarity">
    <text evidence="1">Belongs to the YciI family.</text>
</comment>
<dbReference type="EMBL" id="QCYK01000002">
    <property type="protein sequence ID" value="PUZ24949.1"/>
    <property type="molecule type" value="Genomic_DNA"/>
</dbReference>
<dbReference type="InterPro" id="IPR005545">
    <property type="entry name" value="YCII"/>
</dbReference>
<dbReference type="AlphaFoldDB" id="A0A2T7BF92"/>
<dbReference type="Proteomes" id="UP000244450">
    <property type="component" value="Unassembled WGS sequence"/>
</dbReference>
<dbReference type="RefSeq" id="WP_108686786.1">
    <property type="nucleotide sequence ID" value="NZ_QCYK01000002.1"/>
</dbReference>
<reference evidence="3 4" key="1">
    <citation type="submission" date="2018-04" db="EMBL/GenBank/DDBJ databases">
        <title>Chitinophaga fuyangensis sp. nov., isolated from soil in a chemical factory.</title>
        <authorList>
            <person name="Chen K."/>
        </authorList>
    </citation>
    <scope>NUCLEOTIDE SEQUENCE [LARGE SCALE GENOMIC DNA]</scope>
    <source>
        <strain evidence="3 4">LY-1</strain>
    </source>
</reference>
<name>A0A2T7BF92_9BACT</name>